<feature type="domain" description="PDZ-like" evidence="3">
    <location>
        <begin position="358"/>
        <end position="434"/>
    </location>
</feature>
<dbReference type="InterPro" id="IPR009003">
    <property type="entry name" value="Peptidase_S1_PA"/>
</dbReference>
<dbReference type="Gene3D" id="2.40.10.10">
    <property type="entry name" value="Trypsin-like serine proteases"/>
    <property type="match status" value="2"/>
</dbReference>
<proteinExistence type="inferred from homology"/>
<evidence type="ECO:0000313" key="5">
    <source>
        <dbReference type="Proteomes" id="UP001178507"/>
    </source>
</evidence>
<sequence>MATSSGLAPDVQIEGGELERPAKRARLADCVTAASAGSREWAQVISAVQPAIVAIKVTFVVSFEDEQAAVAMGTGFVVDKEMGLILTNRHITGVGPVRAIAIFDRHEELEVEVIYRDPIHDFGFFRYDPSRLRYTEPAEIALEPSGLKVGAEIRVVGNDAGEKLQILSGTVARVDRNVPEFHSVYNDENTFYAGAGASTSGGSSGSPVLSLEGRAVALNAAGTEGAASAFFLPLDRVCYTLACLKRGETVQRGTCQAAFLFRAFDELMKVGLLERHEQQMRAASPTATGMLLVDAVLCEQKLLRPGDILLQLEGEVCLDFVRLESVLDAKVGGTVEMQICRGGEELTLSIAVADLHALIPRRYVELGLDIVHGLGYHAAKKTHLPLDSGVYVARTGYVFESLGCEFGSLITQVNGKPTSSLEAFVKAIQDIPDRQCFPVSWYDLRDFRRDRTMKTGFAKMSRAWSPLKIWRCEAIADVSPNHWTSEELPVPCRPPRLPDLPGRHGLLTGGDRLVRALQASLVTIRFRTDQRFCTEALESGSSEGVGLLVDAKRGLVLTDRHSAPQSLGATEVTLAGCATVDAEVFFIHPQHNIALLRCDPAAMAALQKGKVPLKSARIAGGKKAALRPGEVVHFAGFDSQGNVFSAECKVSAVYLPSGKDEFPPWTVPRFRERNLEIAVLTDTPEDARGGVLCDGRGEVRAFFASFDFQSARREHCSEETTEAFGIPANVFLPMLEAVKKSPDSTPEVRSLDVEITAVDLATLARGAGKLPQKWMQAVLQRCGQQGQVPRAICVNRVLATGASTGRLRPGDVLLSVAGKTIACALDVEEALLPPKKGAKAAPPEVVIRVLRDQREVLEYVTPSILGSEDDAELVIWAGMVLRRTPRCILERCGPSAARAGGVFVQNLLAGSPAESREMHPHCFLMEMNGVPVRALSDVLQHDQCEKQKAGEKRAPWVRLLLLDMNGQETKGFLRSSYFGDAEPGRDNENRLGILKLGRSGNNGTP</sequence>
<keyword evidence="2" id="KW-0677">Repeat</keyword>
<organism evidence="4 5">
    <name type="scientific">Effrenium voratum</name>
    <dbReference type="NCBI Taxonomy" id="2562239"/>
    <lineage>
        <taxon>Eukaryota</taxon>
        <taxon>Sar</taxon>
        <taxon>Alveolata</taxon>
        <taxon>Dinophyceae</taxon>
        <taxon>Suessiales</taxon>
        <taxon>Symbiodiniaceae</taxon>
        <taxon>Effrenium</taxon>
    </lineage>
</organism>
<dbReference type="PANTHER" id="PTHR46366">
    <property type="entry name" value="PRO-APOPTOTIC SERINE PROTEASE NMA111"/>
    <property type="match status" value="1"/>
</dbReference>
<dbReference type="InterPro" id="IPR001940">
    <property type="entry name" value="Peptidase_S1C"/>
</dbReference>
<comment type="similarity">
    <text evidence="1">Belongs to the peptidase S1C family.</text>
</comment>
<dbReference type="GO" id="GO:0004252">
    <property type="term" value="F:serine-type endopeptidase activity"/>
    <property type="evidence" value="ECO:0007669"/>
    <property type="project" value="InterPro"/>
</dbReference>
<dbReference type="Proteomes" id="UP001178507">
    <property type="component" value="Unassembled WGS sequence"/>
</dbReference>
<dbReference type="InterPro" id="IPR043504">
    <property type="entry name" value="Peptidase_S1_PA_chymotrypsin"/>
</dbReference>
<dbReference type="Pfam" id="PF12812">
    <property type="entry name" value="PDZ_1"/>
    <property type="match status" value="1"/>
</dbReference>
<dbReference type="PRINTS" id="PR00834">
    <property type="entry name" value="PROTEASES2C"/>
</dbReference>
<dbReference type="AlphaFoldDB" id="A0AA36JMI7"/>
<accession>A0AA36JMI7</accession>
<gene>
    <name evidence="4" type="ORF">EVOR1521_LOCUS29343</name>
</gene>
<evidence type="ECO:0000256" key="2">
    <source>
        <dbReference type="ARBA" id="ARBA00022737"/>
    </source>
</evidence>
<name>A0AA36JMI7_9DINO</name>
<evidence type="ECO:0000256" key="1">
    <source>
        <dbReference type="ARBA" id="ARBA00010541"/>
    </source>
</evidence>
<dbReference type="Gene3D" id="2.30.42.10">
    <property type="match status" value="1"/>
</dbReference>
<evidence type="ECO:0000259" key="3">
    <source>
        <dbReference type="Pfam" id="PF12812"/>
    </source>
</evidence>
<comment type="caution">
    <text evidence="4">The sequence shown here is derived from an EMBL/GenBank/DDBJ whole genome shotgun (WGS) entry which is preliminary data.</text>
</comment>
<dbReference type="SUPFAM" id="SSF50156">
    <property type="entry name" value="PDZ domain-like"/>
    <property type="match status" value="2"/>
</dbReference>
<dbReference type="GO" id="GO:0006508">
    <property type="term" value="P:proteolysis"/>
    <property type="evidence" value="ECO:0007669"/>
    <property type="project" value="InterPro"/>
</dbReference>
<evidence type="ECO:0000313" key="4">
    <source>
        <dbReference type="EMBL" id="CAJ1407713.1"/>
    </source>
</evidence>
<keyword evidence="5" id="KW-1185">Reference proteome</keyword>
<reference evidence="4" key="1">
    <citation type="submission" date="2023-08" db="EMBL/GenBank/DDBJ databases">
        <authorList>
            <person name="Chen Y."/>
            <person name="Shah S."/>
            <person name="Dougan E. K."/>
            <person name="Thang M."/>
            <person name="Chan C."/>
        </authorList>
    </citation>
    <scope>NUCLEOTIDE SEQUENCE</scope>
</reference>
<dbReference type="InterPro" id="IPR036034">
    <property type="entry name" value="PDZ_sf"/>
</dbReference>
<dbReference type="SUPFAM" id="SSF50494">
    <property type="entry name" value="Trypsin-like serine proteases"/>
    <property type="match status" value="2"/>
</dbReference>
<dbReference type="Gene3D" id="2.40.10.120">
    <property type="match status" value="1"/>
</dbReference>
<dbReference type="InterPro" id="IPR025926">
    <property type="entry name" value="PDZ-like_dom"/>
</dbReference>
<dbReference type="Pfam" id="PF13365">
    <property type="entry name" value="Trypsin_2"/>
    <property type="match status" value="1"/>
</dbReference>
<dbReference type="EMBL" id="CAUJNA010003686">
    <property type="protein sequence ID" value="CAJ1407713.1"/>
    <property type="molecule type" value="Genomic_DNA"/>
</dbReference>
<protein>
    <recommendedName>
        <fullName evidence="3">PDZ-like domain-containing protein</fullName>
    </recommendedName>
</protein>
<dbReference type="PANTHER" id="PTHR46366:SF8">
    <property type="entry name" value="PRO-APOPTOTIC SERINE PROTEASE NMA111"/>
    <property type="match status" value="1"/>
</dbReference>